<organism evidence="1 2">
    <name type="scientific">Crenobacter luteus</name>
    <dbReference type="NCBI Taxonomy" id="1452487"/>
    <lineage>
        <taxon>Bacteria</taxon>
        <taxon>Pseudomonadati</taxon>
        <taxon>Pseudomonadota</taxon>
        <taxon>Betaproteobacteria</taxon>
        <taxon>Neisseriales</taxon>
        <taxon>Neisseriaceae</taxon>
        <taxon>Crenobacter</taxon>
    </lineage>
</organism>
<sequence length="120" mass="12138">MHRSIADRPAMETAMPRIPSLALCGSLVLLGGCATMMSSTVAKNAGAYGAQWFEQAGYPLAGPLQCQVLEATAGTVNCSGTTRSGEAAVMSGDVNAPAGAGNPLLGSVGGREVFRVRAPQ</sequence>
<name>A0A161R930_9NEIS</name>
<protein>
    <recommendedName>
        <fullName evidence="3">Lipoprotein</fullName>
    </recommendedName>
</protein>
<evidence type="ECO:0008006" key="3">
    <source>
        <dbReference type="Google" id="ProtNLM"/>
    </source>
</evidence>
<dbReference type="Proteomes" id="UP000076625">
    <property type="component" value="Unassembled WGS sequence"/>
</dbReference>
<proteinExistence type="predicted"/>
<dbReference type="STRING" id="1452487.AVW16_08990"/>
<keyword evidence="2" id="KW-1185">Reference proteome</keyword>
<gene>
    <name evidence="1" type="ORF">AVW16_08990</name>
</gene>
<dbReference type="AlphaFoldDB" id="A0A161R930"/>
<evidence type="ECO:0000313" key="2">
    <source>
        <dbReference type="Proteomes" id="UP000076625"/>
    </source>
</evidence>
<evidence type="ECO:0000313" key="1">
    <source>
        <dbReference type="EMBL" id="KZE33288.1"/>
    </source>
</evidence>
<dbReference type="EMBL" id="LQQU01000015">
    <property type="protein sequence ID" value="KZE33288.1"/>
    <property type="molecule type" value="Genomic_DNA"/>
</dbReference>
<reference evidence="2" key="1">
    <citation type="submission" date="2016-01" db="EMBL/GenBank/DDBJ databases">
        <title>Draft genome of Chromobacterium sp. F49.</title>
        <authorList>
            <person name="Hong K.W."/>
        </authorList>
    </citation>
    <scope>NUCLEOTIDE SEQUENCE [LARGE SCALE GENOMIC DNA]</scope>
    <source>
        <strain evidence="2">CN10</strain>
    </source>
</reference>
<dbReference type="PROSITE" id="PS51257">
    <property type="entry name" value="PROKAR_LIPOPROTEIN"/>
    <property type="match status" value="1"/>
</dbReference>
<accession>A0A161R930</accession>
<comment type="caution">
    <text evidence="1">The sequence shown here is derived from an EMBL/GenBank/DDBJ whole genome shotgun (WGS) entry which is preliminary data.</text>
</comment>